<dbReference type="PANTHER" id="PTHR47959">
    <property type="entry name" value="ATP-DEPENDENT RNA HELICASE RHLE-RELATED"/>
    <property type="match status" value="1"/>
</dbReference>
<evidence type="ECO:0000256" key="4">
    <source>
        <dbReference type="ARBA" id="ARBA00022723"/>
    </source>
</evidence>
<dbReference type="InterPro" id="IPR001650">
    <property type="entry name" value="Helicase_C-like"/>
</dbReference>
<evidence type="ECO:0000256" key="5">
    <source>
        <dbReference type="ARBA" id="ARBA00022741"/>
    </source>
</evidence>
<keyword evidence="5" id="KW-0547">Nucleotide-binding</keyword>
<evidence type="ECO:0000256" key="8">
    <source>
        <dbReference type="ARBA" id="ARBA00022840"/>
    </source>
</evidence>
<dbReference type="SMART" id="SM00490">
    <property type="entry name" value="HELICc"/>
    <property type="match status" value="1"/>
</dbReference>
<dbReference type="Proteomes" id="UP000182278">
    <property type="component" value="Unassembled WGS sequence"/>
</dbReference>
<dbReference type="InterPro" id="IPR027417">
    <property type="entry name" value="P-loop_NTPase"/>
</dbReference>
<feature type="domain" description="Helicase ATP-binding" evidence="11">
    <location>
        <begin position="261"/>
        <end position="451"/>
    </location>
</feature>
<dbReference type="PANTHER" id="PTHR47959:SF16">
    <property type="entry name" value="CRISPR-ASSOCIATED NUCLEASE_HELICASE CAS3-RELATED"/>
    <property type="match status" value="1"/>
</dbReference>
<comment type="similarity">
    <text evidence="2">In the central section; belongs to the CRISPR-associated helicase Cas3 family.</text>
</comment>
<dbReference type="GO" id="GO:0005829">
    <property type="term" value="C:cytosol"/>
    <property type="evidence" value="ECO:0007669"/>
    <property type="project" value="TreeGrafter"/>
</dbReference>
<dbReference type="InterPro" id="IPR038257">
    <property type="entry name" value="CRISPR-assoc_Cas3_HD_sf"/>
</dbReference>
<dbReference type="AlphaFoldDB" id="A0A1J4SHR7"/>
<dbReference type="GO" id="GO:0016787">
    <property type="term" value="F:hydrolase activity"/>
    <property type="evidence" value="ECO:0007669"/>
    <property type="project" value="UniProtKB-KW"/>
</dbReference>
<dbReference type="InterPro" id="IPR050079">
    <property type="entry name" value="DEAD_box_RNA_helicase"/>
</dbReference>
<evidence type="ECO:0000313" key="15">
    <source>
        <dbReference type="Proteomes" id="UP000182278"/>
    </source>
</evidence>
<dbReference type="InterPro" id="IPR006474">
    <property type="entry name" value="Helicase_Cas3_CRISPR-ass_core"/>
</dbReference>
<dbReference type="GO" id="GO:0004518">
    <property type="term" value="F:nuclease activity"/>
    <property type="evidence" value="ECO:0007669"/>
    <property type="project" value="UniProtKB-KW"/>
</dbReference>
<comment type="caution">
    <text evidence="14">The sequence shown here is derived from an EMBL/GenBank/DDBJ whole genome shotgun (WGS) entry which is preliminary data.</text>
</comment>
<evidence type="ECO:0000256" key="10">
    <source>
        <dbReference type="ARBA" id="ARBA00038437"/>
    </source>
</evidence>
<comment type="similarity">
    <text evidence="10">Belongs to the DEAD box helicase family.</text>
</comment>
<name>A0A1J4SHR7_9BACT</name>
<dbReference type="GO" id="GO:0005524">
    <property type="term" value="F:ATP binding"/>
    <property type="evidence" value="ECO:0007669"/>
    <property type="project" value="UniProtKB-KW"/>
</dbReference>
<dbReference type="SMART" id="SM00487">
    <property type="entry name" value="DEXDc"/>
    <property type="match status" value="1"/>
</dbReference>
<keyword evidence="6" id="KW-0378">Hydrolase</keyword>
<dbReference type="NCBIfam" id="TIGR01587">
    <property type="entry name" value="cas3_core"/>
    <property type="match status" value="1"/>
</dbReference>
<dbReference type="InterPro" id="IPR006483">
    <property type="entry name" value="CRISPR-assoc_Cas3_HD"/>
</dbReference>
<evidence type="ECO:0000256" key="7">
    <source>
        <dbReference type="ARBA" id="ARBA00022806"/>
    </source>
</evidence>
<dbReference type="Pfam" id="PF18019">
    <property type="entry name" value="Cas3_HD"/>
    <property type="match status" value="1"/>
</dbReference>
<dbReference type="STRING" id="1817893.AUJ66_02670"/>
<accession>A0A1J4SHR7</accession>
<dbReference type="Pfam" id="PF22590">
    <property type="entry name" value="Cas3-like_C_2"/>
    <property type="match status" value="1"/>
</dbReference>
<dbReference type="Pfam" id="PF00270">
    <property type="entry name" value="DEAD"/>
    <property type="match status" value="1"/>
</dbReference>
<feature type="domain" description="Helicase C-terminal" evidence="12">
    <location>
        <begin position="474"/>
        <end position="618"/>
    </location>
</feature>
<reference evidence="14 15" key="1">
    <citation type="journal article" date="2016" name="Environ. Microbiol.">
        <title>Genomic resolution of a cold subsurface aquifer community provides metabolic insights for novel microbes adapted to high CO concentrations.</title>
        <authorList>
            <person name="Probst A.J."/>
            <person name="Castelle C.J."/>
            <person name="Singh A."/>
            <person name="Brown C.T."/>
            <person name="Anantharaman K."/>
            <person name="Sharon I."/>
            <person name="Hug L.A."/>
            <person name="Burstein D."/>
            <person name="Emerson J.B."/>
            <person name="Thomas B.C."/>
            <person name="Banfield J.F."/>
        </authorList>
    </citation>
    <scope>NUCLEOTIDE SEQUENCE [LARGE SCALE GENOMIC DNA]</scope>
    <source>
        <strain evidence="14">CG1_02_38_46</strain>
    </source>
</reference>
<dbReference type="InterPro" id="IPR011545">
    <property type="entry name" value="DEAD/DEAH_box_helicase_dom"/>
</dbReference>
<evidence type="ECO:0000259" key="12">
    <source>
        <dbReference type="PROSITE" id="PS51194"/>
    </source>
</evidence>
<dbReference type="EMBL" id="MNUO01000041">
    <property type="protein sequence ID" value="OIN97606.1"/>
    <property type="molecule type" value="Genomic_DNA"/>
</dbReference>
<organism evidence="14 15">
    <name type="scientific">Candidatus Desantisbacteria bacterium CG1_02_38_46</name>
    <dbReference type="NCBI Taxonomy" id="1817893"/>
    <lineage>
        <taxon>Bacteria</taxon>
        <taxon>Candidatus Desantisiibacteriota</taxon>
    </lineage>
</organism>
<dbReference type="GO" id="GO:0046872">
    <property type="term" value="F:metal ion binding"/>
    <property type="evidence" value="ECO:0007669"/>
    <property type="project" value="UniProtKB-KW"/>
</dbReference>
<evidence type="ECO:0000313" key="14">
    <source>
        <dbReference type="EMBL" id="OIN97606.1"/>
    </source>
</evidence>
<evidence type="ECO:0000259" key="13">
    <source>
        <dbReference type="PROSITE" id="PS51643"/>
    </source>
</evidence>
<gene>
    <name evidence="14" type="ORF">AUJ66_02670</name>
</gene>
<dbReference type="GO" id="GO:0051607">
    <property type="term" value="P:defense response to virus"/>
    <property type="evidence" value="ECO:0007669"/>
    <property type="project" value="UniProtKB-KW"/>
</dbReference>
<evidence type="ECO:0000256" key="3">
    <source>
        <dbReference type="ARBA" id="ARBA00022722"/>
    </source>
</evidence>
<dbReference type="PROSITE" id="PS51192">
    <property type="entry name" value="HELICASE_ATP_BIND_1"/>
    <property type="match status" value="1"/>
</dbReference>
<dbReference type="InterPro" id="IPR014001">
    <property type="entry name" value="Helicase_ATP-bd"/>
</dbReference>
<evidence type="ECO:0000256" key="2">
    <source>
        <dbReference type="ARBA" id="ARBA00009046"/>
    </source>
</evidence>
<dbReference type="SUPFAM" id="SSF52540">
    <property type="entry name" value="P-loop containing nucleoside triphosphate hydrolases"/>
    <property type="match status" value="1"/>
</dbReference>
<evidence type="ECO:0000256" key="9">
    <source>
        <dbReference type="ARBA" id="ARBA00023118"/>
    </source>
</evidence>
<dbReference type="NCBIfam" id="TIGR01596">
    <property type="entry name" value="cas3_HD"/>
    <property type="match status" value="1"/>
</dbReference>
<dbReference type="InterPro" id="IPR054712">
    <property type="entry name" value="Cas3-like_dom"/>
</dbReference>
<sequence length="746" mass="86041">MIFYAKPNQIYEEHLEAVYTAWKETINAKKFLIKRAADKYNFSVERFLKGSLLTIAFHDIGKMIVPFQEMMSAIIQNSSFDKNKNYRHELVSFVYTAKYWQLINKEDYLSAIPLEAIAVAGHHKTLESDLNSFVRESSLSPPQIISEGIKEAVCIAEKLFRRESCFLPSIQQSNKCEDPFKSLAGLFLNFLNKGIERDGSEKCRDIYFLLKGILHYADWYGSGKEHVVYSINKDIPVVVNDVKERCNKKGIEFDGLRPFQETCSKHSGHLIAIAPTGSGKTEASIFWALKNAKEMNGAKIIYFLPTMVTANDIWDRLTDFFGKENVGLTHSTANLFLQSDSSFENEEDRWENRWSVLFNQSFIKPVTVGTVDQLLTVGFNTGRWTLKEINASNAVIIIDEIHAYDGWTLGLIISAIRHFSSLGTRFMLMSATLPQSLQQLLSKEIKCDVIVKEETLLSAKRSRYFVVDDLIDNSLEDIKKAILNGKRVLVVVNTVRLCQYLTQKLSVYNPVCYHSQFILKDRKAIEEKINEARFVIATQVVEVSFDIDYDWLFTECAPPDAIAQRAGRVNRYRDPKRDSRVYIFKASERGEKIYNPINDQTLIARSFEAFKNAPHEMIENDIIKIVEMVYKDCKIEDSESFKDAILQYSLSQINRNMIFDSRIKEDKQEITRQTKYETVSVIPKCFKDEVLNLKPSERQWYEVKIPLWYARKHKEEIKGITFCDVEYNSNIGIILTKDEQLSSVIF</sequence>
<protein>
    <recommendedName>
        <fullName evidence="16">CRISPR-associated helicase/endonuclease Cas3</fullName>
    </recommendedName>
</protein>
<feature type="domain" description="HD Cas3-type" evidence="13">
    <location>
        <begin position="4"/>
        <end position="220"/>
    </location>
</feature>
<evidence type="ECO:0000259" key="11">
    <source>
        <dbReference type="PROSITE" id="PS51192"/>
    </source>
</evidence>
<evidence type="ECO:0000256" key="1">
    <source>
        <dbReference type="ARBA" id="ARBA00006847"/>
    </source>
</evidence>
<proteinExistence type="inferred from homology"/>
<dbReference type="PROSITE" id="PS51194">
    <property type="entry name" value="HELICASE_CTER"/>
    <property type="match status" value="1"/>
</dbReference>
<dbReference type="Gene3D" id="1.10.3210.30">
    <property type="match status" value="1"/>
</dbReference>
<keyword evidence="8" id="KW-0067">ATP-binding</keyword>
<dbReference type="GO" id="GO:0003724">
    <property type="term" value="F:RNA helicase activity"/>
    <property type="evidence" value="ECO:0007669"/>
    <property type="project" value="TreeGrafter"/>
</dbReference>
<dbReference type="CDD" id="cd09641">
    <property type="entry name" value="Cas3''_I"/>
    <property type="match status" value="1"/>
</dbReference>
<keyword evidence="3" id="KW-0540">Nuclease</keyword>
<keyword evidence="7" id="KW-0347">Helicase</keyword>
<keyword evidence="4" id="KW-0479">Metal-binding</keyword>
<dbReference type="Gene3D" id="3.40.50.300">
    <property type="entry name" value="P-loop containing nucleotide triphosphate hydrolases"/>
    <property type="match status" value="2"/>
</dbReference>
<evidence type="ECO:0000256" key="6">
    <source>
        <dbReference type="ARBA" id="ARBA00022801"/>
    </source>
</evidence>
<keyword evidence="9" id="KW-0051">Antiviral defense</keyword>
<comment type="similarity">
    <text evidence="1">In the N-terminal section; belongs to the CRISPR-associated nuclease Cas3-HD family.</text>
</comment>
<dbReference type="PROSITE" id="PS51643">
    <property type="entry name" value="HD_CAS3"/>
    <property type="match status" value="1"/>
</dbReference>
<dbReference type="GO" id="GO:0003676">
    <property type="term" value="F:nucleic acid binding"/>
    <property type="evidence" value="ECO:0007669"/>
    <property type="project" value="InterPro"/>
</dbReference>
<evidence type="ECO:0008006" key="16">
    <source>
        <dbReference type="Google" id="ProtNLM"/>
    </source>
</evidence>